<reference evidence="3" key="1">
    <citation type="journal article" date="2019" name="Int. J. Syst. Evol. Microbiol.">
        <title>The Global Catalogue of Microorganisms (GCM) 10K type strain sequencing project: providing services to taxonomists for standard genome sequencing and annotation.</title>
        <authorList>
            <consortium name="The Broad Institute Genomics Platform"/>
            <consortium name="The Broad Institute Genome Sequencing Center for Infectious Disease"/>
            <person name="Wu L."/>
            <person name="Ma J."/>
        </authorList>
    </citation>
    <scope>NUCLEOTIDE SEQUENCE [LARGE SCALE GENOMIC DNA]</scope>
    <source>
        <strain evidence="3">CGMCC 1.12286</strain>
    </source>
</reference>
<proteinExistence type="predicted"/>
<dbReference type="Proteomes" id="UP001597079">
    <property type="component" value="Unassembled WGS sequence"/>
</dbReference>
<dbReference type="PANTHER" id="PTHR46889:SF4">
    <property type="entry name" value="TRANSPOSASE INSO FOR INSERTION SEQUENCE ELEMENT IS911B-RELATED"/>
    <property type="match status" value="1"/>
</dbReference>
<evidence type="ECO:0000313" key="3">
    <source>
        <dbReference type="Proteomes" id="UP001597079"/>
    </source>
</evidence>
<dbReference type="InterPro" id="IPR050900">
    <property type="entry name" value="Transposase_IS3/IS150/IS904"/>
</dbReference>
<sequence length="81" mass="9778">MVERCNFRSLIRKGCYYDNACIQSFHSVIKGQLIHLEKYKTRSRAKRQIWAYTERWYNRRRLYSSIGDKTPIQFQTILSVG</sequence>
<protein>
    <submittedName>
        <fullName evidence="2">Integrase core domain-containing protein</fullName>
    </submittedName>
</protein>
<dbReference type="Pfam" id="PF13683">
    <property type="entry name" value="rve_3"/>
    <property type="match status" value="1"/>
</dbReference>
<accession>A0ABW4JNX2</accession>
<dbReference type="InterPro" id="IPR001584">
    <property type="entry name" value="Integrase_cat-core"/>
</dbReference>
<dbReference type="PANTHER" id="PTHR46889">
    <property type="entry name" value="TRANSPOSASE INSF FOR INSERTION SEQUENCE IS3B-RELATED"/>
    <property type="match status" value="1"/>
</dbReference>
<name>A0ABW4JNX2_9BACL</name>
<organism evidence="2 3">
    <name type="scientific">Alicyclobacillus fodiniaquatilis</name>
    <dbReference type="NCBI Taxonomy" id="1661150"/>
    <lineage>
        <taxon>Bacteria</taxon>
        <taxon>Bacillati</taxon>
        <taxon>Bacillota</taxon>
        <taxon>Bacilli</taxon>
        <taxon>Bacillales</taxon>
        <taxon>Alicyclobacillaceae</taxon>
        <taxon>Alicyclobacillus</taxon>
    </lineage>
</organism>
<keyword evidence="3" id="KW-1185">Reference proteome</keyword>
<evidence type="ECO:0000259" key="1">
    <source>
        <dbReference type="Pfam" id="PF13683"/>
    </source>
</evidence>
<evidence type="ECO:0000313" key="2">
    <source>
        <dbReference type="EMBL" id="MFD1677589.1"/>
    </source>
</evidence>
<dbReference type="InterPro" id="IPR012337">
    <property type="entry name" value="RNaseH-like_sf"/>
</dbReference>
<comment type="caution">
    <text evidence="2">The sequence shown here is derived from an EMBL/GenBank/DDBJ whole genome shotgun (WGS) entry which is preliminary data.</text>
</comment>
<gene>
    <name evidence="2" type="ORF">ACFSB2_23280</name>
</gene>
<dbReference type="EMBL" id="JBHUCX010000095">
    <property type="protein sequence ID" value="MFD1677589.1"/>
    <property type="molecule type" value="Genomic_DNA"/>
</dbReference>
<dbReference type="SUPFAM" id="SSF53098">
    <property type="entry name" value="Ribonuclease H-like"/>
    <property type="match status" value="1"/>
</dbReference>
<feature type="domain" description="Integrase catalytic" evidence="1">
    <location>
        <begin position="10"/>
        <end position="71"/>
    </location>
</feature>